<accession>A0A0A9B841</accession>
<reference evidence="1" key="2">
    <citation type="journal article" date="2015" name="Data Brief">
        <title>Shoot transcriptome of the giant reed, Arundo donax.</title>
        <authorList>
            <person name="Barrero R.A."/>
            <person name="Guerrero F.D."/>
            <person name="Moolhuijzen P."/>
            <person name="Goolsby J.A."/>
            <person name="Tidwell J."/>
            <person name="Bellgard S.E."/>
            <person name="Bellgard M.I."/>
        </authorList>
    </citation>
    <scope>NUCLEOTIDE SEQUENCE</scope>
    <source>
        <tissue evidence="1">Shoot tissue taken approximately 20 cm above the soil surface</tissue>
    </source>
</reference>
<dbReference type="AlphaFoldDB" id="A0A0A9B841"/>
<reference evidence="1" key="1">
    <citation type="submission" date="2014-09" db="EMBL/GenBank/DDBJ databases">
        <authorList>
            <person name="Magalhaes I.L.F."/>
            <person name="Oliveira U."/>
            <person name="Santos F.R."/>
            <person name="Vidigal T.H.D.A."/>
            <person name="Brescovit A.D."/>
            <person name="Santos A.J."/>
        </authorList>
    </citation>
    <scope>NUCLEOTIDE SEQUENCE</scope>
    <source>
        <tissue evidence="1">Shoot tissue taken approximately 20 cm above the soil surface</tissue>
    </source>
</reference>
<sequence length="35" mass="4117">MEKQVQHCKCVAKAIIYIDLGERNAKRSNDKPWKD</sequence>
<dbReference type="EMBL" id="GBRH01238394">
    <property type="protein sequence ID" value="JAD59501.1"/>
    <property type="molecule type" value="Transcribed_RNA"/>
</dbReference>
<name>A0A0A9B841_ARUDO</name>
<organism evidence="1">
    <name type="scientific">Arundo donax</name>
    <name type="common">Giant reed</name>
    <name type="synonym">Donax arundinaceus</name>
    <dbReference type="NCBI Taxonomy" id="35708"/>
    <lineage>
        <taxon>Eukaryota</taxon>
        <taxon>Viridiplantae</taxon>
        <taxon>Streptophyta</taxon>
        <taxon>Embryophyta</taxon>
        <taxon>Tracheophyta</taxon>
        <taxon>Spermatophyta</taxon>
        <taxon>Magnoliopsida</taxon>
        <taxon>Liliopsida</taxon>
        <taxon>Poales</taxon>
        <taxon>Poaceae</taxon>
        <taxon>PACMAD clade</taxon>
        <taxon>Arundinoideae</taxon>
        <taxon>Arundineae</taxon>
        <taxon>Arundo</taxon>
    </lineage>
</organism>
<proteinExistence type="predicted"/>
<evidence type="ECO:0000313" key="1">
    <source>
        <dbReference type="EMBL" id="JAD59501.1"/>
    </source>
</evidence>
<protein>
    <submittedName>
        <fullName evidence="1">Uncharacterized protein</fullName>
    </submittedName>
</protein>